<reference evidence="5 6" key="1">
    <citation type="journal article" date="2016" name="Int. J. Syst. Evol. Microbiol.">
        <title>Ensifer glycinis sp. nov., an novel rhizobial species associated with Glycine spp.</title>
        <authorList>
            <person name="Yan H."/>
            <person name="Yan J."/>
            <person name="Sui X.H."/>
            <person name="Wang E.T."/>
            <person name="Chen W.X."/>
            <person name="Zhang X.X."/>
            <person name="Chen W.F."/>
        </authorList>
    </citation>
    <scope>NUCLEOTIDE SEQUENCE [LARGE SCALE GENOMIC DNA]</scope>
    <source>
        <strain evidence="5 6">CCBAU 23380</strain>
    </source>
</reference>
<evidence type="ECO:0000259" key="4">
    <source>
        <dbReference type="Pfam" id="PF02782"/>
    </source>
</evidence>
<feature type="domain" description="Carbohydrate kinase FGGY C-terminal" evidence="4">
    <location>
        <begin position="245"/>
        <end position="417"/>
    </location>
</feature>
<dbReference type="GO" id="GO:0004856">
    <property type="term" value="F:D-xylulokinase activity"/>
    <property type="evidence" value="ECO:0007669"/>
    <property type="project" value="TreeGrafter"/>
</dbReference>
<dbReference type="CDD" id="cd07783">
    <property type="entry name" value="ASKHA_NBD_FGGY_SePSK_AtXK1-like"/>
    <property type="match status" value="1"/>
</dbReference>
<dbReference type="EMBL" id="LPUX01000064">
    <property type="protein sequence ID" value="OAP36437.1"/>
    <property type="molecule type" value="Genomic_DNA"/>
</dbReference>
<keyword evidence="3 5" id="KW-0418">Kinase</keyword>
<dbReference type="PIRSF" id="PIRSF000538">
    <property type="entry name" value="GlpK"/>
    <property type="match status" value="1"/>
</dbReference>
<dbReference type="GO" id="GO:0019150">
    <property type="term" value="F:D-ribulokinase activity"/>
    <property type="evidence" value="ECO:0007669"/>
    <property type="project" value="TreeGrafter"/>
</dbReference>
<name>A0A178XMJ0_9HYPH</name>
<proteinExistence type="inferred from homology"/>
<dbReference type="Proteomes" id="UP000094025">
    <property type="component" value="Unassembled WGS sequence"/>
</dbReference>
<dbReference type="SUPFAM" id="SSF53067">
    <property type="entry name" value="Actin-like ATPase domain"/>
    <property type="match status" value="2"/>
</dbReference>
<dbReference type="InterPro" id="IPR000577">
    <property type="entry name" value="Carb_kinase_FGGY"/>
</dbReference>
<dbReference type="PANTHER" id="PTHR10196">
    <property type="entry name" value="SUGAR KINASE"/>
    <property type="match status" value="1"/>
</dbReference>
<dbReference type="Pfam" id="PF02782">
    <property type="entry name" value="FGGY_C"/>
    <property type="match status" value="1"/>
</dbReference>
<evidence type="ECO:0000256" key="2">
    <source>
        <dbReference type="ARBA" id="ARBA00022679"/>
    </source>
</evidence>
<comment type="caution">
    <text evidence="5">The sequence shown here is derived from an EMBL/GenBank/DDBJ whole genome shotgun (WGS) entry which is preliminary data.</text>
</comment>
<evidence type="ECO:0000313" key="6">
    <source>
        <dbReference type="Proteomes" id="UP000094025"/>
    </source>
</evidence>
<evidence type="ECO:0000256" key="1">
    <source>
        <dbReference type="ARBA" id="ARBA00009156"/>
    </source>
</evidence>
<protein>
    <submittedName>
        <fullName evidence="5">Carbohydrate kinase</fullName>
    </submittedName>
</protein>
<dbReference type="GO" id="GO:0005829">
    <property type="term" value="C:cytosol"/>
    <property type="evidence" value="ECO:0007669"/>
    <property type="project" value="TreeGrafter"/>
</dbReference>
<dbReference type="InterPro" id="IPR018485">
    <property type="entry name" value="FGGY_C"/>
</dbReference>
<dbReference type="STRING" id="1472378.AU381_18170"/>
<comment type="similarity">
    <text evidence="1">Belongs to the FGGY kinase family.</text>
</comment>
<dbReference type="PANTHER" id="PTHR10196:SF80">
    <property type="entry name" value="D-RIBULOSE KINASE"/>
    <property type="match status" value="1"/>
</dbReference>
<dbReference type="RefSeq" id="WP_064243663.1">
    <property type="nucleotide sequence ID" value="NZ_LPUX01000064.1"/>
</dbReference>
<accession>A0A178XMJ0</accession>
<dbReference type="Gene3D" id="3.30.420.40">
    <property type="match status" value="2"/>
</dbReference>
<dbReference type="AlphaFoldDB" id="A0A178XMJ0"/>
<gene>
    <name evidence="5" type="ORF">AU381_18170</name>
</gene>
<organism evidence="5 6">
    <name type="scientific">Sinorhizobium glycinis</name>
    <dbReference type="NCBI Taxonomy" id="1472378"/>
    <lineage>
        <taxon>Bacteria</taxon>
        <taxon>Pseudomonadati</taxon>
        <taxon>Pseudomonadota</taxon>
        <taxon>Alphaproteobacteria</taxon>
        <taxon>Hyphomicrobiales</taxon>
        <taxon>Rhizobiaceae</taxon>
        <taxon>Sinorhizobium/Ensifer group</taxon>
        <taxon>Sinorhizobium</taxon>
    </lineage>
</organism>
<dbReference type="GO" id="GO:0005997">
    <property type="term" value="P:xylulose metabolic process"/>
    <property type="evidence" value="ECO:0007669"/>
    <property type="project" value="TreeGrafter"/>
</dbReference>
<keyword evidence="2" id="KW-0808">Transferase</keyword>
<evidence type="ECO:0000313" key="5">
    <source>
        <dbReference type="EMBL" id="OAP36437.1"/>
    </source>
</evidence>
<dbReference type="OrthoDB" id="9805576at2"/>
<keyword evidence="6" id="KW-1185">Reference proteome</keyword>
<evidence type="ECO:0000256" key="3">
    <source>
        <dbReference type="ARBA" id="ARBA00022777"/>
    </source>
</evidence>
<sequence length="426" mass="43868">MSGEGLVLGIDMGTSGARAVAMDGAANVVASGAAKLAGFCEDHRDPLGWWKAVQAALLETLAAIEPARVRAISIDGTSGTMLPAAADGAPLATPLMYNDPVPDLAILDRIGAHAPKESAAHGTTSGLAKLQAFQSLPGVFRVIHQADWLAGHFTGLYDVTDENNALKTGYDPLSRSWPDWLARTGAQVELLPAVLSAGAPIATISPPAAEAFGLPSETVVVAGTTDGCASFLATGADRPGDGVSALGTTLTVKMLSDRPLFAPEYGLYSHRIGDMWLAGGASNTGGAVLAAHFSAERIAELSAAIDPTTETGLNYYPLTKPGERFPIADPALMPRMTPRPAEDGEFLKAIFEGVAAVESLAYERLASLSSLRLRSVRSVGGGAGNQAWTAIRARKLGVPFLPAHSEEAAAGAARLALSGAREAGVL</sequence>
<dbReference type="InterPro" id="IPR043129">
    <property type="entry name" value="ATPase_NBD"/>
</dbReference>